<dbReference type="Pfam" id="PF02743">
    <property type="entry name" value="dCache_1"/>
    <property type="match status" value="1"/>
</dbReference>
<keyword evidence="8" id="KW-0067">ATP-binding</keyword>
<keyword evidence="11 13" id="KW-0472">Membrane</keyword>
<comment type="caution">
    <text evidence="16">The sequence shown here is derived from an EMBL/GenBank/DDBJ whole genome shotgun (WGS) entry which is preliminary data.</text>
</comment>
<dbReference type="Pfam" id="PF06580">
    <property type="entry name" value="His_kinase"/>
    <property type="match status" value="1"/>
</dbReference>
<keyword evidence="6" id="KW-0547">Nucleotide-binding</keyword>
<evidence type="ECO:0000256" key="8">
    <source>
        <dbReference type="ARBA" id="ARBA00022840"/>
    </source>
</evidence>
<evidence type="ECO:0000256" key="3">
    <source>
        <dbReference type="ARBA" id="ARBA00022553"/>
    </source>
</evidence>
<dbReference type="GO" id="GO:0005886">
    <property type="term" value="C:plasma membrane"/>
    <property type="evidence" value="ECO:0007669"/>
    <property type="project" value="UniProtKB-SubCell"/>
</dbReference>
<keyword evidence="10" id="KW-0902">Two-component regulatory system</keyword>
<name>A0A9X4KLV1_9BACL</name>
<proteinExistence type="predicted"/>
<dbReference type="InterPro" id="IPR036890">
    <property type="entry name" value="HATPase_C_sf"/>
</dbReference>
<reference evidence="16 17" key="1">
    <citation type="submission" date="2022-10" db="EMBL/GenBank/DDBJ databases">
        <title>Comparative genomic analysis of Cohnella hashimotonis sp. nov., isolated from the International Space Station.</title>
        <authorList>
            <person name="Simpson A."/>
            <person name="Venkateswaran K."/>
        </authorList>
    </citation>
    <scope>NUCLEOTIDE SEQUENCE [LARGE SCALE GENOMIC DNA]</scope>
    <source>
        <strain evidence="16 17">DSM 18997</strain>
    </source>
</reference>
<evidence type="ECO:0000259" key="15">
    <source>
        <dbReference type="Pfam" id="PF06580"/>
    </source>
</evidence>
<evidence type="ECO:0000256" key="12">
    <source>
        <dbReference type="SAM" id="MobiDB-lite"/>
    </source>
</evidence>
<feature type="region of interest" description="Disordered" evidence="12">
    <location>
        <begin position="545"/>
        <end position="566"/>
    </location>
</feature>
<dbReference type="Proteomes" id="UP001153387">
    <property type="component" value="Unassembled WGS sequence"/>
</dbReference>
<dbReference type="SUPFAM" id="SSF55874">
    <property type="entry name" value="ATPase domain of HSP90 chaperone/DNA topoisomerase II/histidine kinase"/>
    <property type="match status" value="1"/>
</dbReference>
<gene>
    <name evidence="16" type="ORF">OMP38_29000</name>
</gene>
<dbReference type="InterPro" id="IPR033479">
    <property type="entry name" value="dCache_1"/>
</dbReference>
<evidence type="ECO:0000256" key="6">
    <source>
        <dbReference type="ARBA" id="ARBA00022741"/>
    </source>
</evidence>
<accession>A0A9X4KLV1</accession>
<evidence type="ECO:0000256" key="13">
    <source>
        <dbReference type="SAM" id="Phobius"/>
    </source>
</evidence>
<evidence type="ECO:0000256" key="11">
    <source>
        <dbReference type="ARBA" id="ARBA00023136"/>
    </source>
</evidence>
<evidence type="ECO:0000256" key="9">
    <source>
        <dbReference type="ARBA" id="ARBA00022989"/>
    </source>
</evidence>
<evidence type="ECO:0000256" key="2">
    <source>
        <dbReference type="ARBA" id="ARBA00022475"/>
    </source>
</evidence>
<keyword evidence="9 13" id="KW-1133">Transmembrane helix</keyword>
<feature type="domain" description="Cache" evidence="14">
    <location>
        <begin position="43"/>
        <end position="287"/>
    </location>
</feature>
<keyword evidence="5 13" id="KW-0812">Transmembrane</keyword>
<sequence>MNWRHGVRSLFASWKLLLFILISLFLLFLTSFQGYIVSRQSTRTIEDQYARLIAENMDSVSVNLSNYLNYIDDFARTLSNDPELIESLQYGAKTNTERQLSAFAEYYHLRLPVNIQVFDGRQRVYAYPAINAEEERRLLRTVSDFPWFENRVALDNNFLHWNVSSDYHIASHAETALYVSKNIIQNNRSLGLLVIELNGTLIERLLDRAQINADNPIFLFSGDEQTTLFHSERLTGDIADWPAHLLAIYRTIKGARADEGALDIRLAGRPYRLLYMQVASTPWTMASLLPPSALHASSVSTWRITALTTGVSILFIAVFFAVLHRKVTMPIRRLSRIVEDSDGEGMRSDSYRYSGFKEIETLNSGIYRFLGKIQEQVETIRRGETEKRMLELQRLQEQMRPHFWHNSLNALRFMAMLRGDPTMAEALLSLTRMLDYTLRNTDVLYSTLEEEIEYAMGFVKFQEIRAMRTYRVELDVDADALRAEIPKFTIQPLIENSIVHGFAAQFDGEPLLRIEARARGGDLALTVADNGKGIAPRSSLRARRLGTAQRARGPGRTEPRQPAAAAAAGIRFAIRP</sequence>
<evidence type="ECO:0000256" key="5">
    <source>
        <dbReference type="ARBA" id="ARBA00022692"/>
    </source>
</evidence>
<keyword evidence="7" id="KW-0418">Kinase</keyword>
<dbReference type="AlphaFoldDB" id="A0A9X4KLV1"/>
<dbReference type="InterPro" id="IPR010559">
    <property type="entry name" value="Sig_transdc_His_kin_internal"/>
</dbReference>
<dbReference type="PANTHER" id="PTHR34220:SF11">
    <property type="entry name" value="SENSOR PROTEIN KINASE HPTS"/>
    <property type="match status" value="1"/>
</dbReference>
<comment type="subcellular location">
    <subcellularLocation>
        <location evidence="1">Cell membrane</location>
        <topology evidence="1">Multi-pass membrane protein</topology>
    </subcellularLocation>
</comment>
<evidence type="ECO:0000313" key="16">
    <source>
        <dbReference type="EMBL" id="MDG0794423.1"/>
    </source>
</evidence>
<keyword evidence="2" id="KW-1003">Cell membrane</keyword>
<keyword evidence="17" id="KW-1185">Reference proteome</keyword>
<evidence type="ECO:0000256" key="10">
    <source>
        <dbReference type="ARBA" id="ARBA00023012"/>
    </source>
</evidence>
<feature type="domain" description="Signal transduction histidine kinase internal region" evidence="15">
    <location>
        <begin position="391"/>
        <end position="466"/>
    </location>
</feature>
<protein>
    <submittedName>
        <fullName evidence="16">Cache domain-containing protein</fullName>
    </submittedName>
</protein>
<evidence type="ECO:0000256" key="1">
    <source>
        <dbReference type="ARBA" id="ARBA00004651"/>
    </source>
</evidence>
<dbReference type="InterPro" id="IPR050640">
    <property type="entry name" value="Bact_2-comp_sensor_kinase"/>
</dbReference>
<evidence type="ECO:0000313" key="17">
    <source>
        <dbReference type="Proteomes" id="UP001153387"/>
    </source>
</evidence>
<keyword evidence="3" id="KW-0597">Phosphoprotein</keyword>
<evidence type="ECO:0000256" key="4">
    <source>
        <dbReference type="ARBA" id="ARBA00022679"/>
    </source>
</evidence>
<evidence type="ECO:0000259" key="14">
    <source>
        <dbReference type="Pfam" id="PF02743"/>
    </source>
</evidence>
<dbReference type="PANTHER" id="PTHR34220">
    <property type="entry name" value="SENSOR HISTIDINE KINASE YPDA"/>
    <property type="match status" value="1"/>
</dbReference>
<dbReference type="RefSeq" id="WP_277568169.1">
    <property type="nucleotide sequence ID" value="NZ_JAPDHZ010000006.1"/>
</dbReference>
<feature type="transmembrane region" description="Helical" evidence="13">
    <location>
        <begin position="302"/>
        <end position="323"/>
    </location>
</feature>
<dbReference type="Gene3D" id="3.30.565.10">
    <property type="entry name" value="Histidine kinase-like ATPase, C-terminal domain"/>
    <property type="match status" value="1"/>
</dbReference>
<organism evidence="16 17">
    <name type="scientific">Cohnella ginsengisoli</name>
    <dbReference type="NCBI Taxonomy" id="425004"/>
    <lineage>
        <taxon>Bacteria</taxon>
        <taxon>Bacillati</taxon>
        <taxon>Bacillota</taxon>
        <taxon>Bacilli</taxon>
        <taxon>Bacillales</taxon>
        <taxon>Paenibacillaceae</taxon>
        <taxon>Cohnella</taxon>
    </lineage>
</organism>
<keyword evidence="4" id="KW-0808">Transferase</keyword>
<dbReference type="GO" id="GO:0005524">
    <property type="term" value="F:ATP binding"/>
    <property type="evidence" value="ECO:0007669"/>
    <property type="project" value="UniProtKB-KW"/>
</dbReference>
<evidence type="ECO:0000256" key="7">
    <source>
        <dbReference type="ARBA" id="ARBA00022777"/>
    </source>
</evidence>
<dbReference type="EMBL" id="JAPDHZ010000006">
    <property type="protein sequence ID" value="MDG0794423.1"/>
    <property type="molecule type" value="Genomic_DNA"/>
</dbReference>
<dbReference type="GO" id="GO:0000155">
    <property type="term" value="F:phosphorelay sensor kinase activity"/>
    <property type="evidence" value="ECO:0007669"/>
    <property type="project" value="InterPro"/>
</dbReference>